<organism evidence="1 2">
    <name type="scientific">Dissostichus mawsoni</name>
    <name type="common">Antarctic cod</name>
    <dbReference type="NCBI Taxonomy" id="36200"/>
    <lineage>
        <taxon>Eukaryota</taxon>
        <taxon>Metazoa</taxon>
        <taxon>Chordata</taxon>
        <taxon>Craniata</taxon>
        <taxon>Vertebrata</taxon>
        <taxon>Euteleostomi</taxon>
        <taxon>Actinopterygii</taxon>
        <taxon>Neopterygii</taxon>
        <taxon>Teleostei</taxon>
        <taxon>Neoteleostei</taxon>
        <taxon>Acanthomorphata</taxon>
        <taxon>Eupercaria</taxon>
        <taxon>Perciformes</taxon>
        <taxon>Notothenioidei</taxon>
        <taxon>Nototheniidae</taxon>
        <taxon>Dissostichus</taxon>
    </lineage>
</organism>
<sequence length="175" mass="19770">MIQMPSPSSWSSAFHKKERRTDRVGGKPFCSCVGSPLFPPTNLILIYNERACPTEWGLIGWLGGGTSRDDQRHLRMADGIYLLTVALRDLAKLNQRGIDKDYSPTGHRMLQEDLLPYLRQPLIYLECRAPTANDRLKLDYFFPFVSRPAALAQLRICAEARLGRVFSIVAACQSK</sequence>
<protein>
    <submittedName>
        <fullName evidence="1">Uncharacterized protein</fullName>
    </submittedName>
</protein>
<accession>A0A7J5YZ19</accession>
<name>A0A7J5YZ19_DISMA</name>
<proteinExistence type="predicted"/>
<gene>
    <name evidence="1" type="ORF">F7725_022877</name>
</gene>
<reference evidence="1 2" key="1">
    <citation type="submission" date="2020-03" db="EMBL/GenBank/DDBJ databases">
        <title>Dissostichus mawsoni Genome sequencing and assembly.</title>
        <authorList>
            <person name="Park H."/>
        </authorList>
    </citation>
    <scope>NUCLEOTIDE SEQUENCE [LARGE SCALE GENOMIC DNA]</scope>
    <source>
        <strain evidence="1">DM0001</strain>
        <tissue evidence="1">Muscle</tissue>
    </source>
</reference>
<dbReference type="Proteomes" id="UP000518266">
    <property type="component" value="Unassembled WGS sequence"/>
</dbReference>
<comment type="caution">
    <text evidence="1">The sequence shown here is derived from an EMBL/GenBank/DDBJ whole genome shotgun (WGS) entry which is preliminary data.</text>
</comment>
<evidence type="ECO:0000313" key="1">
    <source>
        <dbReference type="EMBL" id="KAF3854822.1"/>
    </source>
</evidence>
<dbReference type="AlphaFoldDB" id="A0A7J5YZ19"/>
<dbReference type="EMBL" id="JAAKFY010000007">
    <property type="protein sequence ID" value="KAF3854822.1"/>
    <property type="molecule type" value="Genomic_DNA"/>
</dbReference>
<evidence type="ECO:0000313" key="2">
    <source>
        <dbReference type="Proteomes" id="UP000518266"/>
    </source>
</evidence>
<keyword evidence="2" id="KW-1185">Reference proteome</keyword>